<proteinExistence type="predicted"/>
<sequence>MVGVKDFFLSVITLGVWGIYRLYKIKAEINSLRLDDLKPVHELVDKHGLIPQIHNKLEELNREISQWQELHDGKTLSKVQADKKREEEEIARVHGVGLNVNDSGAALENWVSSELDTISRGCLGCLKVEKQHTSHSPEKNLRKDFLLSFYSFDSASPDLKMVLECKNTLSPTEKNISKKFYHQTLEYARACKAQFAVIVTTLNFENKKEGYLFIDGTRWESVFGELQRSTDPMFYVICPTFLKSFIFLTLNVRSCFKSAESFGFQKLFDFSNRELLQEIFDSLKDNLKQFGDSFEDLRYLVEQQGKKLLTLSNYNKKLEKGLNAIRKSTYKSTEGARRLLEGIGSTSFVEETSSQEEAHDKKDL</sequence>
<organism evidence="1 2">
    <name type="scientific">Mycoplasma haemofelis (strain Langford 1)</name>
    <name type="common">Haemobartonella felis</name>
    <dbReference type="NCBI Taxonomy" id="941640"/>
    <lineage>
        <taxon>Bacteria</taxon>
        <taxon>Bacillati</taxon>
        <taxon>Mycoplasmatota</taxon>
        <taxon>Mollicutes</taxon>
        <taxon>Mycoplasmataceae</taxon>
        <taxon>Mycoplasma</taxon>
    </lineage>
</organism>
<reference evidence="1 2" key="1">
    <citation type="journal article" date="2011" name="J. Bacteriol.">
        <title>Complete genome sequence of Mycoplasma haemofelis, a hemotropic mycoplasma.</title>
        <authorList>
            <person name="Barker E.N."/>
            <person name="Helps C.R."/>
            <person name="Peters I.R."/>
            <person name="Darby A.C."/>
            <person name="Radford A.D."/>
            <person name="Tasker S."/>
        </authorList>
    </citation>
    <scope>NUCLEOTIDE SEQUENCE [LARGE SCALE GENOMIC DNA]</scope>
    <source>
        <strain evidence="1 2">Langford 1</strain>
    </source>
</reference>
<accession>E8ZIN6</accession>
<dbReference type="OrthoDB" id="9809841at2"/>
<gene>
    <name evidence="1" type="ordered locus">HF1_09990</name>
</gene>
<dbReference type="HOGENOM" id="CLU_043940_0_0_14"/>
<name>E8ZIN6_MYCHL</name>
<protein>
    <submittedName>
        <fullName evidence="1">Uncharacterized protein</fullName>
    </submittedName>
</protein>
<dbReference type="EMBL" id="FR773153">
    <property type="protein sequence ID" value="CBY93007.1"/>
    <property type="molecule type" value="Genomic_DNA"/>
</dbReference>
<dbReference type="KEGG" id="mha:HF1_09990"/>
<dbReference type="AlphaFoldDB" id="E8ZIN6"/>
<dbReference type="Proteomes" id="UP000008637">
    <property type="component" value="Chromosome"/>
</dbReference>
<evidence type="ECO:0000313" key="2">
    <source>
        <dbReference type="Proteomes" id="UP000008637"/>
    </source>
</evidence>
<evidence type="ECO:0000313" key="1">
    <source>
        <dbReference type="EMBL" id="CBY93007.1"/>
    </source>
</evidence>
<keyword evidence="2" id="KW-1185">Reference proteome</keyword>